<name>A0ABQ5AVE1_9ASTR</name>
<dbReference type="Proteomes" id="UP001151760">
    <property type="component" value="Unassembled WGS sequence"/>
</dbReference>
<organism evidence="1 2">
    <name type="scientific">Tanacetum coccineum</name>
    <dbReference type="NCBI Taxonomy" id="301880"/>
    <lineage>
        <taxon>Eukaryota</taxon>
        <taxon>Viridiplantae</taxon>
        <taxon>Streptophyta</taxon>
        <taxon>Embryophyta</taxon>
        <taxon>Tracheophyta</taxon>
        <taxon>Spermatophyta</taxon>
        <taxon>Magnoliopsida</taxon>
        <taxon>eudicotyledons</taxon>
        <taxon>Gunneridae</taxon>
        <taxon>Pentapetalae</taxon>
        <taxon>asterids</taxon>
        <taxon>campanulids</taxon>
        <taxon>Asterales</taxon>
        <taxon>Asteraceae</taxon>
        <taxon>Asteroideae</taxon>
        <taxon>Anthemideae</taxon>
        <taxon>Anthemidinae</taxon>
        <taxon>Tanacetum</taxon>
    </lineage>
</organism>
<reference evidence="1" key="2">
    <citation type="submission" date="2022-01" db="EMBL/GenBank/DDBJ databases">
        <authorList>
            <person name="Yamashiro T."/>
            <person name="Shiraishi A."/>
            <person name="Satake H."/>
            <person name="Nakayama K."/>
        </authorList>
    </citation>
    <scope>NUCLEOTIDE SEQUENCE</scope>
</reference>
<sequence>MQYRHCQIQSPNSLGKRIINRLLCHTTTPLQQLLQISDVCRPFGSDGSFRKWPITAAYNKDTVKMTAVSRTFESEVAITAAYDSGSLAKQ</sequence>
<comment type="caution">
    <text evidence="1">The sequence shown here is derived from an EMBL/GenBank/DDBJ whole genome shotgun (WGS) entry which is preliminary data.</text>
</comment>
<reference evidence="1" key="1">
    <citation type="journal article" date="2022" name="Int. J. Mol. Sci.">
        <title>Draft Genome of Tanacetum Coccineum: Genomic Comparison of Closely Related Tanacetum-Family Plants.</title>
        <authorList>
            <person name="Yamashiro T."/>
            <person name="Shiraishi A."/>
            <person name="Nakayama K."/>
            <person name="Satake H."/>
        </authorList>
    </citation>
    <scope>NUCLEOTIDE SEQUENCE</scope>
</reference>
<proteinExistence type="predicted"/>
<evidence type="ECO:0000313" key="2">
    <source>
        <dbReference type="Proteomes" id="UP001151760"/>
    </source>
</evidence>
<keyword evidence="2" id="KW-1185">Reference proteome</keyword>
<protein>
    <submittedName>
        <fullName evidence="1">Uncharacterized protein</fullName>
    </submittedName>
</protein>
<dbReference type="EMBL" id="BQNB010012673">
    <property type="protein sequence ID" value="GJT06495.1"/>
    <property type="molecule type" value="Genomic_DNA"/>
</dbReference>
<gene>
    <name evidence="1" type="ORF">Tco_0840957</name>
</gene>
<accession>A0ABQ5AVE1</accession>
<evidence type="ECO:0000313" key="1">
    <source>
        <dbReference type="EMBL" id="GJT06495.1"/>
    </source>
</evidence>